<dbReference type="PANTHER" id="PTHR34223">
    <property type="entry name" value="OS11G0201299 PROTEIN"/>
    <property type="match status" value="1"/>
</dbReference>
<reference evidence="3" key="1">
    <citation type="journal article" date="2023" name="Plant J.">
        <title>Genome sequences and population genomics provide insights into the demographic history, inbreeding, and mutation load of two 'living fossil' tree species of Dipteronia.</title>
        <authorList>
            <person name="Feng Y."/>
            <person name="Comes H.P."/>
            <person name="Chen J."/>
            <person name="Zhu S."/>
            <person name="Lu R."/>
            <person name="Zhang X."/>
            <person name="Li P."/>
            <person name="Qiu J."/>
            <person name="Olsen K.M."/>
            <person name="Qiu Y."/>
        </authorList>
    </citation>
    <scope>NUCLEOTIDE SEQUENCE</scope>
    <source>
        <strain evidence="3">KIB01</strain>
    </source>
</reference>
<dbReference type="AlphaFoldDB" id="A0AAD9TNZ5"/>
<feature type="region of interest" description="Disordered" evidence="1">
    <location>
        <begin position="1"/>
        <end position="23"/>
    </location>
</feature>
<dbReference type="PANTHER" id="PTHR34223:SF51">
    <property type="entry name" value="OS06G0556300 PROTEIN"/>
    <property type="match status" value="1"/>
</dbReference>
<dbReference type="InterPro" id="IPR001810">
    <property type="entry name" value="F-box_dom"/>
</dbReference>
<evidence type="ECO:0000313" key="3">
    <source>
        <dbReference type="EMBL" id="KAK2639562.1"/>
    </source>
</evidence>
<dbReference type="InterPro" id="IPR053197">
    <property type="entry name" value="F-box_SCFL_complex_component"/>
</dbReference>
<dbReference type="Pfam" id="PF00646">
    <property type="entry name" value="F-box"/>
    <property type="match status" value="1"/>
</dbReference>
<dbReference type="EMBL" id="JANJYI010000008">
    <property type="protein sequence ID" value="KAK2639562.1"/>
    <property type="molecule type" value="Genomic_DNA"/>
</dbReference>
<accession>A0AAD9TNZ5</accession>
<feature type="domain" description="F-box" evidence="2">
    <location>
        <begin position="22"/>
        <end position="76"/>
    </location>
</feature>
<evidence type="ECO:0000313" key="4">
    <source>
        <dbReference type="Proteomes" id="UP001280121"/>
    </source>
</evidence>
<sequence length="323" mass="37142">MAVTVRNPKILRTSSDNDDDGGDRLTSLPEPIIHYIFSFLETIDVFRASAVSRKWRYFWGSMPYLNFDIHTIWSKPQGRWPLDAIIGRFKDFVNWSLSLYVLLNRYKQVKPIINLLNLTPNLEALTILIDWMDWSECWEIPDEVTCSTYHLKSSVYLILEGLTLESRFDPEDAYGIESVPGALMGLACRFGGNSWCWGWLEMHIDSKTYRFHTFALQGTTSTPIRRSSPYFSFPSLEAICIPFAGKIENMMNFRPISLYNVTYKFVAKTLASRFRTVIGKVISKNQSAFILSLLISDSVIIGFEITEDKEEERGVYGFETGHV</sequence>
<dbReference type="Gene3D" id="1.20.1280.50">
    <property type="match status" value="1"/>
</dbReference>
<comment type="caution">
    <text evidence="3">The sequence shown here is derived from an EMBL/GenBank/DDBJ whole genome shotgun (WGS) entry which is preliminary data.</text>
</comment>
<protein>
    <recommendedName>
        <fullName evidence="2">F-box domain-containing protein</fullName>
    </recommendedName>
</protein>
<evidence type="ECO:0000256" key="1">
    <source>
        <dbReference type="SAM" id="MobiDB-lite"/>
    </source>
</evidence>
<gene>
    <name evidence="3" type="ORF">Ddye_027357</name>
</gene>
<dbReference type="InterPro" id="IPR036047">
    <property type="entry name" value="F-box-like_dom_sf"/>
</dbReference>
<organism evidence="3 4">
    <name type="scientific">Dipteronia dyeriana</name>
    <dbReference type="NCBI Taxonomy" id="168575"/>
    <lineage>
        <taxon>Eukaryota</taxon>
        <taxon>Viridiplantae</taxon>
        <taxon>Streptophyta</taxon>
        <taxon>Embryophyta</taxon>
        <taxon>Tracheophyta</taxon>
        <taxon>Spermatophyta</taxon>
        <taxon>Magnoliopsida</taxon>
        <taxon>eudicotyledons</taxon>
        <taxon>Gunneridae</taxon>
        <taxon>Pentapetalae</taxon>
        <taxon>rosids</taxon>
        <taxon>malvids</taxon>
        <taxon>Sapindales</taxon>
        <taxon>Sapindaceae</taxon>
        <taxon>Hippocastanoideae</taxon>
        <taxon>Acereae</taxon>
        <taxon>Dipteronia</taxon>
    </lineage>
</organism>
<name>A0AAD9TNZ5_9ROSI</name>
<dbReference type="PROSITE" id="PS50181">
    <property type="entry name" value="FBOX"/>
    <property type="match status" value="1"/>
</dbReference>
<dbReference type="Proteomes" id="UP001280121">
    <property type="component" value="Unassembled WGS sequence"/>
</dbReference>
<evidence type="ECO:0000259" key="2">
    <source>
        <dbReference type="PROSITE" id="PS50181"/>
    </source>
</evidence>
<proteinExistence type="predicted"/>
<dbReference type="SMART" id="SM00256">
    <property type="entry name" value="FBOX"/>
    <property type="match status" value="1"/>
</dbReference>
<dbReference type="SUPFAM" id="SSF81383">
    <property type="entry name" value="F-box domain"/>
    <property type="match status" value="1"/>
</dbReference>
<keyword evidence="4" id="KW-1185">Reference proteome</keyword>